<keyword evidence="3" id="KW-1185">Reference proteome</keyword>
<dbReference type="eggNOG" id="COG4932">
    <property type="taxonomic scope" value="Bacteria"/>
</dbReference>
<sequence>MGHSAYIGRIGALAFALGVGIGLGATPAVALADDSDTSVSPPAADTPASEPDTEDTDTEDEDAPDDEDEDVRDRPHRASDAGEESEPEPEAEVDADEPETVVEDTADVLTEAAPPEPEPEPEPGPAPEPAAPVAEPAEAPASTSVPVVASPPPVPDRAPEAPAESALWLTVAASAVRRESDTPTSPAAAGLYSTLLTPAEVIRRLAEILIPGAPTDLVATDTHAYVAHTGSRSVTIIDTVAGRVVQTVSLRSAPTALAIAPNGTRLYVSHAESGTVSVISTATNSVVRTIRVGAAPTGIAVSRSGSRLYVVNGDDGTVSKISTLTNRVVGTVYGVGKGVSTIAVSPDGATVYTLSSTTGEVSAFTSASLFAKKVTAVTPGSPGITFSADGSRVFVADVAGSVQVVDTATRQLVDSIAVATGAPFDLAVSPDGATLLVARAGDGKLSVFDIASGTELTSVIADPYQIAGPPTITVSPDGTQLYWTDSGSNRMQVIALVAANGNPTAQTPIVNSPNASGAVTGSVVVTDPEGAPLSSTVSGPGKGSVTVSRATDGTFVFTYTPTKAARHDAAKVTAGPAARVDTFTLTFSDGLRGTVAVPITVTIAPANAAPTATARSSVSWLSAKVHGTVTAKDADRDTLTFTASPTAKGGTVTIGADGKFTYTPTAAARHAAANAGATQADKQDTFTVLVNDGHGGVTSLTVTVKVKPGNAAPKATVRTNASWFSAKVFGTVTARDADRDALAYSASATAKNGVVTMDSRGRFTYTPTDAARHAAASATATDADRRDTFDVLVDDGHGGVTRLAVTVTIKPLNAAPTRAAVGGVFTNPNTGLTTGRITAVDPDGDTLSYRVATNTGKGVVTVGADGTFSYVPTDQARAAAAKRFAPSWDRTDRFRVTVDDGHGGTSTLTVRVAIAPAGYTNQAPTNGGYSLAHSDPVSGKVTGTVTATDPERDAVVFVGAGDAGKGSVVVDRSGGFVYTPRDDARRRAGAADATAADRQDTFTVLVLDAYGDGTTISVVVPVVGVPVV</sequence>
<reference evidence="2 3" key="1">
    <citation type="journal article" date="2012" name="J. Bacteriol.">
        <title>Complete Genome Sequence of Mycobacterium vaccae Type Strain ATCC 25954.</title>
        <authorList>
            <person name="Ho Y.S."/>
            <person name="Adroub S.A."/>
            <person name="Abadi M."/>
            <person name="Al Alwan B."/>
            <person name="Alkhateeb R."/>
            <person name="Gao G."/>
            <person name="Ragab A."/>
            <person name="Ali S."/>
            <person name="van Soolingen D."/>
            <person name="Bitter W."/>
            <person name="Pain A."/>
            <person name="Abdallah A.M."/>
        </authorList>
    </citation>
    <scope>NUCLEOTIDE SEQUENCE [LARGE SCALE GENOMIC DNA]</scope>
    <source>
        <strain evidence="2 3">ATCC 25954</strain>
    </source>
</reference>
<comment type="caution">
    <text evidence="2">The sequence shown here is derived from an EMBL/GenBank/DDBJ whole genome shotgun (WGS) entry which is preliminary data.</text>
</comment>
<evidence type="ECO:0000313" key="3">
    <source>
        <dbReference type="Proteomes" id="UP000006072"/>
    </source>
</evidence>
<dbReference type="InterPro" id="IPR011048">
    <property type="entry name" value="Haem_d1_sf"/>
</dbReference>
<dbReference type="PANTHER" id="PTHR47197:SF3">
    <property type="entry name" value="DIHYDRO-HEME D1 DEHYDROGENASE"/>
    <property type="match status" value="1"/>
</dbReference>
<organism evidence="2 3">
    <name type="scientific">Mycolicibacterium vaccae ATCC 25954</name>
    <dbReference type="NCBI Taxonomy" id="1194972"/>
    <lineage>
        <taxon>Bacteria</taxon>
        <taxon>Bacillati</taxon>
        <taxon>Actinomycetota</taxon>
        <taxon>Actinomycetes</taxon>
        <taxon>Mycobacteriales</taxon>
        <taxon>Mycobacteriaceae</taxon>
        <taxon>Mycolicibacterium</taxon>
    </lineage>
</organism>
<dbReference type="InterPro" id="IPR019405">
    <property type="entry name" value="Lactonase_7-beta_prop"/>
</dbReference>
<dbReference type="InterPro" id="IPR051200">
    <property type="entry name" value="Host-pathogen_enzymatic-act"/>
</dbReference>
<feature type="region of interest" description="Disordered" evidence="1">
    <location>
        <begin position="32"/>
        <end position="161"/>
    </location>
</feature>
<dbReference type="Proteomes" id="UP000006072">
    <property type="component" value="Unassembled WGS sequence"/>
</dbReference>
<gene>
    <name evidence="2" type="ORF">MVAC_15083</name>
</gene>
<dbReference type="AlphaFoldDB" id="K0VBW7"/>
<feature type="compositionally biased region" description="Acidic residues" evidence="1">
    <location>
        <begin position="81"/>
        <end position="106"/>
    </location>
</feature>
<dbReference type="InterPro" id="IPR010221">
    <property type="entry name" value="VCBS_dom"/>
</dbReference>
<evidence type="ECO:0000313" key="2">
    <source>
        <dbReference type="EMBL" id="EJZ08564.1"/>
    </source>
</evidence>
<dbReference type="SUPFAM" id="SSF51004">
    <property type="entry name" value="C-terminal (heme d1) domain of cytochrome cd1-nitrite reductase"/>
    <property type="match status" value="2"/>
</dbReference>
<dbReference type="InterPro" id="IPR015943">
    <property type="entry name" value="WD40/YVTN_repeat-like_dom_sf"/>
</dbReference>
<proteinExistence type="predicted"/>
<dbReference type="NCBIfam" id="TIGR02276">
    <property type="entry name" value="beta_rpt_yvtn"/>
    <property type="match status" value="1"/>
</dbReference>
<dbReference type="HOGENOM" id="CLU_010361_0_0_11"/>
<name>K0VBW7_MYCVA</name>
<dbReference type="NCBIfam" id="TIGR01965">
    <property type="entry name" value="VCBS_repeat"/>
    <property type="match status" value="4"/>
</dbReference>
<dbReference type="InterPro" id="IPR011964">
    <property type="entry name" value="YVTN_b-propeller_repeat"/>
</dbReference>
<dbReference type="eggNOG" id="COG3391">
    <property type="taxonomic scope" value="Bacteria"/>
</dbReference>
<evidence type="ECO:0000256" key="1">
    <source>
        <dbReference type="SAM" id="MobiDB-lite"/>
    </source>
</evidence>
<feature type="compositionally biased region" description="Low complexity" evidence="1">
    <location>
        <begin position="131"/>
        <end position="148"/>
    </location>
</feature>
<dbReference type="PANTHER" id="PTHR47197">
    <property type="entry name" value="PROTEIN NIRF"/>
    <property type="match status" value="1"/>
</dbReference>
<dbReference type="Pfam" id="PF10282">
    <property type="entry name" value="Lactonase"/>
    <property type="match status" value="1"/>
</dbReference>
<dbReference type="EMBL" id="ALQA01000030">
    <property type="protein sequence ID" value="EJZ08564.1"/>
    <property type="molecule type" value="Genomic_DNA"/>
</dbReference>
<dbReference type="SMART" id="SM00320">
    <property type="entry name" value="WD40"/>
    <property type="match status" value="5"/>
</dbReference>
<protein>
    <submittedName>
        <fullName evidence="2">YVTN beta-propeller repeat-containing protein</fullName>
    </submittedName>
</protein>
<dbReference type="Pfam" id="PF17963">
    <property type="entry name" value="Big_9"/>
    <property type="match status" value="3"/>
</dbReference>
<feature type="compositionally biased region" description="Basic and acidic residues" evidence="1">
    <location>
        <begin position="71"/>
        <end position="80"/>
    </location>
</feature>
<dbReference type="Gene3D" id="2.130.10.10">
    <property type="entry name" value="YVTN repeat-like/Quinoprotein amine dehydrogenase"/>
    <property type="match status" value="2"/>
</dbReference>
<feature type="compositionally biased region" description="Acidic residues" evidence="1">
    <location>
        <begin position="51"/>
        <end position="70"/>
    </location>
</feature>
<accession>K0VBW7</accession>
<dbReference type="InterPro" id="IPR001680">
    <property type="entry name" value="WD40_rpt"/>
</dbReference>